<keyword evidence="1" id="KW-1133">Transmembrane helix</keyword>
<name>A0A2T8HLR3_9SPHI</name>
<dbReference type="InterPro" id="IPR007060">
    <property type="entry name" value="FtsL/DivIC"/>
</dbReference>
<evidence type="ECO:0000256" key="1">
    <source>
        <dbReference type="SAM" id="Phobius"/>
    </source>
</evidence>
<sequence>MERFVNVVRNKYLIAVAVFIAWMTFFDRYDLTTQYNYQQERRKLEAEKEYYTSEISTISTAIKDVKSNPDIIQKIAREKFKMKRSNEDVYIVEESTVD</sequence>
<organism evidence="2 3">
    <name type="scientific">Sphingobacterium corticibacter</name>
    <dbReference type="NCBI Taxonomy" id="2171749"/>
    <lineage>
        <taxon>Bacteria</taxon>
        <taxon>Pseudomonadati</taxon>
        <taxon>Bacteroidota</taxon>
        <taxon>Sphingobacteriia</taxon>
        <taxon>Sphingobacteriales</taxon>
        <taxon>Sphingobacteriaceae</taxon>
        <taxon>Sphingobacterium</taxon>
    </lineage>
</organism>
<keyword evidence="1" id="KW-0472">Membrane</keyword>
<accession>A0A2T8HLR3</accession>
<proteinExistence type="predicted"/>
<keyword evidence="3" id="KW-1185">Reference proteome</keyword>
<evidence type="ECO:0000313" key="2">
    <source>
        <dbReference type="EMBL" id="PVH26377.1"/>
    </source>
</evidence>
<dbReference type="Pfam" id="PF04977">
    <property type="entry name" value="DivIC"/>
    <property type="match status" value="1"/>
</dbReference>
<keyword evidence="1" id="KW-0812">Transmembrane</keyword>
<dbReference type="OrthoDB" id="1467719at2"/>
<evidence type="ECO:0000313" key="3">
    <source>
        <dbReference type="Proteomes" id="UP000245627"/>
    </source>
</evidence>
<protein>
    <submittedName>
        <fullName evidence="2">Septum formation initiator</fullName>
    </submittedName>
</protein>
<comment type="caution">
    <text evidence="2">The sequence shown here is derived from an EMBL/GenBank/DDBJ whole genome shotgun (WGS) entry which is preliminary data.</text>
</comment>
<reference evidence="2 3" key="1">
    <citation type="submission" date="2018-04" db="EMBL/GenBank/DDBJ databases">
        <title>Sphingobacterium cortibacter sp. nov.</title>
        <authorList>
            <person name="Li Y."/>
        </authorList>
    </citation>
    <scope>NUCLEOTIDE SEQUENCE [LARGE SCALE GENOMIC DNA]</scope>
    <source>
        <strain evidence="2 3">2c-3</strain>
    </source>
</reference>
<gene>
    <name evidence="2" type="ORF">DC487_01755</name>
</gene>
<dbReference type="EMBL" id="QDKG01000001">
    <property type="protein sequence ID" value="PVH26377.1"/>
    <property type="molecule type" value="Genomic_DNA"/>
</dbReference>
<dbReference type="Proteomes" id="UP000245627">
    <property type="component" value="Unassembled WGS sequence"/>
</dbReference>
<dbReference type="RefSeq" id="WP_116774243.1">
    <property type="nucleotide sequence ID" value="NZ_QDKG01000001.1"/>
</dbReference>
<feature type="transmembrane region" description="Helical" evidence="1">
    <location>
        <begin position="12"/>
        <end position="31"/>
    </location>
</feature>
<dbReference type="AlphaFoldDB" id="A0A2T8HLR3"/>